<evidence type="ECO:0000256" key="5">
    <source>
        <dbReference type="ARBA" id="ARBA00023136"/>
    </source>
</evidence>
<accession>A0A1R0FCD2</accession>
<dbReference type="EMBL" id="LXYT01000001">
    <property type="protein sequence ID" value="OLY44569.1"/>
    <property type="molecule type" value="Genomic_DNA"/>
</dbReference>
<reference evidence="9 10" key="1">
    <citation type="submission" date="2016-12" db="EMBL/GenBank/DDBJ databases">
        <title>Comparative genomics of Bartonella apis.</title>
        <authorList>
            <person name="Engel P."/>
        </authorList>
    </citation>
    <scope>NUCLEOTIDE SEQUENCE [LARGE SCALE GENOMIC DNA]</scope>
    <source>
        <strain evidence="9 10">PEB0149</strain>
    </source>
</reference>
<feature type="domain" description="ABC3 transporter permease C-terminal" evidence="7">
    <location>
        <begin position="738"/>
        <end position="850"/>
    </location>
</feature>
<evidence type="ECO:0000259" key="7">
    <source>
        <dbReference type="Pfam" id="PF02687"/>
    </source>
</evidence>
<keyword evidence="5 6" id="KW-0472">Membrane</keyword>
<dbReference type="OrthoDB" id="9775544at2"/>
<feature type="transmembrane region" description="Helical" evidence="6">
    <location>
        <begin position="365"/>
        <end position="387"/>
    </location>
</feature>
<dbReference type="GO" id="GO:0005886">
    <property type="term" value="C:plasma membrane"/>
    <property type="evidence" value="ECO:0007669"/>
    <property type="project" value="UniProtKB-SubCell"/>
</dbReference>
<sequence length="858" mass="94523">MKRFQELCLAWRFCLREMRSGLKGFYIFLCLIALGVAAIGGVDGVSKNISNEIKNQGQVILAADIRFSHTQREANEKELAFFKANGKVSENILMRSMARRVDTNDGTLVEIKAVDSFYPLYGKLKTAPQSTNNELFGKDNEGSIGSDGSGDFGVAIQKLLLDRLQLHIGDKIRIGDRDFTIRAVVEEEPDLLSEGFQLGPRVFMSIDALRETGLIVPGSLHNFVYRIKLDNPSDSTLQNLRNNHEKEFSENGWAIRAHVDAAPVLQKNIERFTSFLTLIGLTALVVGGVGIANSVSAYMDKKRKVIAIFKALGARSRFIEEIYFSQIMFIALIGIVIGLVFAAIIPFVASFVISHYLPFFEHTHFSPTSLILAVIFALLTVAAFAILPLSRARFISVTTLLRPFDVSTIKKPDKSAQLSSAILLLITAILAISTASDKRLAFIFIIAVIIVFLVLRAVSSTIIFLARKCAHVHSTILRVAIANIYRPQSITPSVVLALGLGLTLLVTLSTIDSNLRSELSGSVPEKAPDFFFMDILKSDADNFSSFLHKQDPSGSFKIMPTLRARITKINGEPVKNRHVKEDSEWVLRGDRNITYSAAMPENTVLSEGKWWKNDRSGAIEVSVSKREASGLFLKLGDTITVNVSGREITARITSLRDVDWDSFNMNFVMIFSPQALQAAPHVYLATFKAGNNHAFNEAALMRDIANRFPSITVVPVRQVLFDARKIVDEIGTAIRASSAITILAAILVLVGTLSSTNRSRIHDAVILKTLGATRKMLLKAYLAEYTILGLATAIFAFIAGTIAGSMIGHYKMEITNTHFFFGSGVMVVLVALILTIGFGLIGTWHILSEKPSRFLKEL</sequence>
<evidence type="ECO:0000256" key="3">
    <source>
        <dbReference type="ARBA" id="ARBA00022692"/>
    </source>
</evidence>
<keyword evidence="4 6" id="KW-1133">Transmembrane helix</keyword>
<name>A0A1R0FCD2_9HYPH</name>
<evidence type="ECO:0000256" key="6">
    <source>
        <dbReference type="SAM" id="Phobius"/>
    </source>
</evidence>
<keyword evidence="10" id="KW-1185">Reference proteome</keyword>
<feature type="transmembrane region" description="Helical" evidence="6">
    <location>
        <begin position="441"/>
        <end position="466"/>
    </location>
</feature>
<dbReference type="PANTHER" id="PTHR30287:SF1">
    <property type="entry name" value="INNER MEMBRANE PROTEIN"/>
    <property type="match status" value="1"/>
</dbReference>
<evidence type="ECO:0000256" key="4">
    <source>
        <dbReference type="ARBA" id="ARBA00022989"/>
    </source>
</evidence>
<dbReference type="Proteomes" id="UP000187344">
    <property type="component" value="Unassembled WGS sequence"/>
</dbReference>
<comment type="caution">
    <text evidence="9">The sequence shown here is derived from an EMBL/GenBank/DDBJ whole genome shotgun (WGS) entry which is preliminary data.</text>
</comment>
<dbReference type="InterPro" id="IPR038766">
    <property type="entry name" value="Membrane_comp_ABC_pdt"/>
</dbReference>
<organism evidence="9 10">
    <name type="scientific">Bartonella apis</name>
    <dbReference type="NCBI Taxonomy" id="1686310"/>
    <lineage>
        <taxon>Bacteria</taxon>
        <taxon>Pseudomonadati</taxon>
        <taxon>Pseudomonadota</taxon>
        <taxon>Alphaproteobacteria</taxon>
        <taxon>Hyphomicrobiales</taxon>
        <taxon>Bartonellaceae</taxon>
        <taxon>Bartonella</taxon>
    </lineage>
</organism>
<gene>
    <name evidence="9" type="ORF">PEB0149_020400</name>
</gene>
<proteinExistence type="predicted"/>
<evidence type="ECO:0000259" key="8">
    <source>
        <dbReference type="Pfam" id="PF12704"/>
    </source>
</evidence>
<feature type="transmembrane region" description="Helical" evidence="6">
    <location>
        <begin position="418"/>
        <end position="435"/>
    </location>
</feature>
<dbReference type="RefSeq" id="WP_075869684.1">
    <property type="nucleotide sequence ID" value="NZ_LXYT01000001.1"/>
</dbReference>
<feature type="transmembrane region" description="Helical" evidence="6">
    <location>
        <begin position="733"/>
        <end position="753"/>
    </location>
</feature>
<evidence type="ECO:0000313" key="9">
    <source>
        <dbReference type="EMBL" id="OLY44569.1"/>
    </source>
</evidence>
<dbReference type="Pfam" id="PF12704">
    <property type="entry name" value="MacB_PCD"/>
    <property type="match status" value="1"/>
</dbReference>
<feature type="domain" description="ABC3 transporter permease C-terminal" evidence="7">
    <location>
        <begin position="279"/>
        <end position="396"/>
    </location>
</feature>
<feature type="transmembrane region" description="Helical" evidence="6">
    <location>
        <begin position="819"/>
        <end position="847"/>
    </location>
</feature>
<evidence type="ECO:0000256" key="1">
    <source>
        <dbReference type="ARBA" id="ARBA00004651"/>
    </source>
</evidence>
<dbReference type="InterPro" id="IPR003838">
    <property type="entry name" value="ABC3_permease_C"/>
</dbReference>
<feature type="domain" description="MacB-like periplasmic core" evidence="8">
    <location>
        <begin position="32"/>
        <end position="213"/>
    </location>
</feature>
<dbReference type="AlphaFoldDB" id="A0A1R0FCD2"/>
<comment type="subcellular location">
    <subcellularLocation>
        <location evidence="1">Cell membrane</location>
        <topology evidence="1">Multi-pass membrane protein</topology>
    </subcellularLocation>
</comment>
<feature type="transmembrane region" description="Helical" evidence="6">
    <location>
        <begin position="275"/>
        <end position="295"/>
    </location>
</feature>
<feature type="transmembrane region" description="Helical" evidence="6">
    <location>
        <begin position="785"/>
        <end position="807"/>
    </location>
</feature>
<keyword evidence="3 6" id="KW-0812">Transmembrane</keyword>
<dbReference type="PANTHER" id="PTHR30287">
    <property type="entry name" value="MEMBRANE COMPONENT OF PREDICTED ABC SUPERFAMILY METABOLITE UPTAKE TRANSPORTER"/>
    <property type="match status" value="1"/>
</dbReference>
<feature type="transmembrane region" description="Helical" evidence="6">
    <location>
        <begin position="327"/>
        <end position="353"/>
    </location>
</feature>
<dbReference type="InterPro" id="IPR025857">
    <property type="entry name" value="MacB_PCD"/>
</dbReference>
<evidence type="ECO:0000256" key="2">
    <source>
        <dbReference type="ARBA" id="ARBA00022475"/>
    </source>
</evidence>
<evidence type="ECO:0000313" key="10">
    <source>
        <dbReference type="Proteomes" id="UP000187344"/>
    </source>
</evidence>
<feature type="transmembrane region" description="Helical" evidence="6">
    <location>
        <begin position="21"/>
        <end position="42"/>
    </location>
</feature>
<protein>
    <submittedName>
        <fullName evidence="9">Putative ABC transport system permease protein</fullName>
    </submittedName>
</protein>
<dbReference type="Pfam" id="PF02687">
    <property type="entry name" value="FtsX"/>
    <property type="match status" value="2"/>
</dbReference>
<keyword evidence="2" id="KW-1003">Cell membrane</keyword>